<accession>A0ABW9ZMU0</accession>
<sequence>MPLPFTPELAAEYEQLFKNAVINPKSYPEVDKLVDKIVAYKSTYEEVGQPLNIPWYFIGVIHCMEGGLNFKTHLHNGDPLTARTVQVPAGRPVAGDPPFTWKDSASDALVYEKFDKKKDWSLAGMLYNLECYNGIGYRSKKINSPYLWSYSSNYTMGKYGSDGQYDPQLVSKQCGGAVLLRRMFERQIVPNEEIDLNTQIKTLGETVKYNMGSVVADNALQLQKLLNAAGRVIRVDGLSGKNTSEAYFAVTGKYLNGDPRRV</sequence>
<reference evidence="1 2" key="1">
    <citation type="submission" date="2020-01" db="EMBL/GenBank/DDBJ databases">
        <title>Genome analysis.</title>
        <authorList>
            <person name="Wu S."/>
            <person name="Wang G."/>
        </authorList>
    </citation>
    <scope>NUCLEOTIDE SEQUENCE [LARGE SCALE GENOMIC DNA]</scope>
    <source>
        <strain evidence="1 2">SYL130</strain>
    </source>
</reference>
<proteinExistence type="predicted"/>
<dbReference type="EMBL" id="JAACJS010000002">
    <property type="protein sequence ID" value="NCI48393.1"/>
    <property type="molecule type" value="Genomic_DNA"/>
</dbReference>
<protein>
    <recommendedName>
        <fullName evidence="3">Lysozyme family protein</fullName>
    </recommendedName>
</protein>
<comment type="caution">
    <text evidence="1">The sequence shown here is derived from an EMBL/GenBank/DDBJ whole genome shotgun (WGS) entry which is preliminary data.</text>
</comment>
<gene>
    <name evidence="1" type="ORF">GWC95_00570</name>
</gene>
<evidence type="ECO:0000313" key="1">
    <source>
        <dbReference type="EMBL" id="NCI48393.1"/>
    </source>
</evidence>
<dbReference type="Proteomes" id="UP000753802">
    <property type="component" value="Unassembled WGS sequence"/>
</dbReference>
<dbReference type="RefSeq" id="WP_161816724.1">
    <property type="nucleotide sequence ID" value="NZ_JAACJS010000002.1"/>
</dbReference>
<name>A0ABW9ZMU0_9BACT</name>
<evidence type="ECO:0008006" key="3">
    <source>
        <dbReference type="Google" id="ProtNLM"/>
    </source>
</evidence>
<keyword evidence="2" id="KW-1185">Reference proteome</keyword>
<organism evidence="1 2">
    <name type="scientific">Sediminibacterium roseum</name>
    <dbReference type="NCBI Taxonomy" id="1978412"/>
    <lineage>
        <taxon>Bacteria</taxon>
        <taxon>Pseudomonadati</taxon>
        <taxon>Bacteroidota</taxon>
        <taxon>Chitinophagia</taxon>
        <taxon>Chitinophagales</taxon>
        <taxon>Chitinophagaceae</taxon>
        <taxon>Sediminibacterium</taxon>
    </lineage>
</organism>
<evidence type="ECO:0000313" key="2">
    <source>
        <dbReference type="Proteomes" id="UP000753802"/>
    </source>
</evidence>